<dbReference type="STRING" id="435.A0U92_12590"/>
<dbReference type="Proteomes" id="UP000188937">
    <property type="component" value="Chromosome"/>
</dbReference>
<evidence type="ECO:0000313" key="3">
    <source>
        <dbReference type="Proteomes" id="UP000188937"/>
    </source>
</evidence>
<proteinExistence type="predicted"/>
<evidence type="ECO:0000313" key="2">
    <source>
        <dbReference type="EMBL" id="AQS85480.1"/>
    </source>
</evidence>
<sequence>MAARPVRAQGGMKMSGTKILWGQITLVLSIIVLTWWAATQWTAWELAFQPELGRPWFVLCRP</sequence>
<accession>A0A1U9KI65</accession>
<dbReference type="AlphaFoldDB" id="A0A1U9KI65"/>
<keyword evidence="1" id="KW-0812">Transmembrane</keyword>
<name>A0A1U9KI65_ACEAC</name>
<reference evidence="2 3" key="1">
    <citation type="submission" date="2016-03" db="EMBL/GenBank/DDBJ databases">
        <title>Acetic acid bacteria sequencing.</title>
        <authorList>
            <person name="Brandt J."/>
            <person name="Jakob F."/>
            <person name="Vogel R.F."/>
        </authorList>
    </citation>
    <scope>NUCLEOTIDE SEQUENCE [LARGE SCALE GENOMIC DNA]</scope>
    <source>
        <strain evidence="2 3">TMW2.1153</strain>
    </source>
</reference>
<keyword evidence="3" id="KW-1185">Reference proteome</keyword>
<evidence type="ECO:0000256" key="1">
    <source>
        <dbReference type="SAM" id="Phobius"/>
    </source>
</evidence>
<dbReference type="KEGG" id="aace:A0U92_12590"/>
<dbReference type="EMBL" id="CP014692">
    <property type="protein sequence ID" value="AQS85480.1"/>
    <property type="molecule type" value="Genomic_DNA"/>
</dbReference>
<protein>
    <submittedName>
        <fullName evidence="2">Uncharacterized protein</fullName>
    </submittedName>
</protein>
<keyword evidence="1" id="KW-0472">Membrane</keyword>
<gene>
    <name evidence="2" type="ORF">A0U92_12590</name>
</gene>
<organism evidence="2 3">
    <name type="scientific">Acetobacter aceti</name>
    <dbReference type="NCBI Taxonomy" id="435"/>
    <lineage>
        <taxon>Bacteria</taxon>
        <taxon>Pseudomonadati</taxon>
        <taxon>Pseudomonadota</taxon>
        <taxon>Alphaproteobacteria</taxon>
        <taxon>Acetobacterales</taxon>
        <taxon>Acetobacteraceae</taxon>
        <taxon>Acetobacter</taxon>
        <taxon>Acetobacter subgen. Acetobacter</taxon>
    </lineage>
</organism>
<feature type="transmembrane region" description="Helical" evidence="1">
    <location>
        <begin position="20"/>
        <end position="38"/>
    </location>
</feature>
<keyword evidence="1" id="KW-1133">Transmembrane helix</keyword>